<sequence length="186" mass="21134">THTDTHTQRTLKSCFLSLSLSKWKDRSTSIGGMYVFQLFDYYAASGVCLLWVAFFECIAVAWFMVSGRVDNFYDAVEDMIGYRPNSWMKWSWTVVTPVLCMGCFVFSLVKYKPLTYNKVYEYPDWAIGLGWCLAMSSMICIPMVMVIKILQSEGPLIEVSSIRFSLDDVATWNAGTLNLKLDPGDG</sequence>
<evidence type="ECO:0000256" key="3">
    <source>
        <dbReference type="ARBA" id="ARBA00022692"/>
    </source>
</evidence>
<proteinExistence type="predicted"/>
<keyword evidence="3 6" id="KW-0812">Transmembrane</keyword>
<keyword evidence="8" id="KW-1185">Reference proteome</keyword>
<protein>
    <submittedName>
        <fullName evidence="7">Uncharacterized protein</fullName>
    </submittedName>
</protein>
<dbReference type="AlphaFoldDB" id="A0A8C2X2Q1"/>
<dbReference type="GeneTree" id="ENSGT00940000154583"/>
<accession>A0A8C2X2Q1</accession>
<dbReference type="Pfam" id="PF00209">
    <property type="entry name" value="SNF"/>
    <property type="match status" value="1"/>
</dbReference>
<feature type="transmembrane region" description="Helical" evidence="6">
    <location>
        <begin position="125"/>
        <end position="147"/>
    </location>
</feature>
<dbReference type="PANTHER" id="PTHR11616">
    <property type="entry name" value="SODIUM/CHLORIDE DEPENDENT TRANSPORTER"/>
    <property type="match status" value="1"/>
</dbReference>
<feature type="transmembrane region" description="Helical" evidence="6">
    <location>
        <begin position="41"/>
        <end position="65"/>
    </location>
</feature>
<keyword evidence="2" id="KW-0813">Transport</keyword>
<dbReference type="Proteomes" id="UP000694565">
    <property type="component" value="Unplaced"/>
</dbReference>
<dbReference type="PROSITE" id="PS50267">
    <property type="entry name" value="NA_NEUROTRAN_SYMP_3"/>
    <property type="match status" value="1"/>
</dbReference>
<comment type="subcellular location">
    <subcellularLocation>
        <location evidence="1">Membrane</location>
        <topology evidence="1">Multi-pass membrane protein</topology>
    </subcellularLocation>
</comment>
<dbReference type="Ensembl" id="ENSCLMT00005013649.1">
    <property type="protein sequence ID" value="ENSCLMP00005012747.1"/>
    <property type="gene ID" value="ENSCLMG00005006809.1"/>
</dbReference>
<evidence type="ECO:0000256" key="1">
    <source>
        <dbReference type="ARBA" id="ARBA00004141"/>
    </source>
</evidence>
<reference evidence="7" key="2">
    <citation type="submission" date="2025-09" db="UniProtKB">
        <authorList>
            <consortium name="Ensembl"/>
        </authorList>
    </citation>
    <scope>IDENTIFICATION</scope>
</reference>
<dbReference type="PANTHER" id="PTHR11616:SF141">
    <property type="entry name" value="SODIUM- AND CHLORIDE-DEPENDENT TAURINE TRANSPORTER"/>
    <property type="match status" value="1"/>
</dbReference>
<evidence type="ECO:0000256" key="4">
    <source>
        <dbReference type="ARBA" id="ARBA00022989"/>
    </source>
</evidence>
<keyword evidence="4 6" id="KW-1133">Transmembrane helix</keyword>
<feature type="transmembrane region" description="Helical" evidence="6">
    <location>
        <begin position="90"/>
        <end position="109"/>
    </location>
</feature>
<dbReference type="InterPro" id="IPR037272">
    <property type="entry name" value="SNS_sf"/>
</dbReference>
<keyword evidence="5 6" id="KW-0472">Membrane</keyword>
<evidence type="ECO:0000313" key="7">
    <source>
        <dbReference type="Ensembl" id="ENSCLMP00005012747.1"/>
    </source>
</evidence>
<dbReference type="GO" id="GO:0042995">
    <property type="term" value="C:cell projection"/>
    <property type="evidence" value="ECO:0007669"/>
    <property type="project" value="TreeGrafter"/>
</dbReference>
<evidence type="ECO:0000256" key="2">
    <source>
        <dbReference type="ARBA" id="ARBA00022448"/>
    </source>
</evidence>
<name>A0A8C2X2Q1_CYCLU</name>
<organism evidence="7 8">
    <name type="scientific">Cyclopterus lumpus</name>
    <name type="common">Lumpsucker</name>
    <dbReference type="NCBI Taxonomy" id="8103"/>
    <lineage>
        <taxon>Eukaryota</taxon>
        <taxon>Metazoa</taxon>
        <taxon>Chordata</taxon>
        <taxon>Craniata</taxon>
        <taxon>Vertebrata</taxon>
        <taxon>Euteleostomi</taxon>
        <taxon>Actinopterygii</taxon>
        <taxon>Neopterygii</taxon>
        <taxon>Teleostei</taxon>
        <taxon>Neoteleostei</taxon>
        <taxon>Acanthomorphata</taxon>
        <taxon>Eupercaria</taxon>
        <taxon>Perciformes</taxon>
        <taxon>Cottioidei</taxon>
        <taxon>Cottales</taxon>
        <taxon>Cyclopteridae</taxon>
        <taxon>Cyclopterus</taxon>
    </lineage>
</organism>
<dbReference type="SUPFAM" id="SSF161070">
    <property type="entry name" value="SNF-like"/>
    <property type="match status" value="1"/>
</dbReference>
<dbReference type="GO" id="GO:0005886">
    <property type="term" value="C:plasma membrane"/>
    <property type="evidence" value="ECO:0007669"/>
    <property type="project" value="TreeGrafter"/>
</dbReference>
<evidence type="ECO:0000256" key="6">
    <source>
        <dbReference type="SAM" id="Phobius"/>
    </source>
</evidence>
<evidence type="ECO:0000313" key="8">
    <source>
        <dbReference type="Proteomes" id="UP000694565"/>
    </source>
</evidence>
<dbReference type="GO" id="GO:0005369">
    <property type="term" value="F:taurine:sodium symporter activity"/>
    <property type="evidence" value="ECO:0007669"/>
    <property type="project" value="TreeGrafter"/>
</dbReference>
<reference evidence="7" key="1">
    <citation type="submission" date="2025-08" db="UniProtKB">
        <authorList>
            <consortium name="Ensembl"/>
        </authorList>
    </citation>
    <scope>IDENTIFICATION</scope>
</reference>
<dbReference type="GO" id="GO:0005332">
    <property type="term" value="F:gamma-aminobutyric acid:sodium:chloride symporter activity"/>
    <property type="evidence" value="ECO:0007669"/>
    <property type="project" value="TreeGrafter"/>
</dbReference>
<dbReference type="InterPro" id="IPR000175">
    <property type="entry name" value="Na/ntran_symport"/>
</dbReference>
<evidence type="ECO:0000256" key="5">
    <source>
        <dbReference type="ARBA" id="ARBA00023136"/>
    </source>
</evidence>